<accession>A0A0P1I1M9</accession>
<dbReference type="PIRSF" id="PIRSF038971">
    <property type="entry name" value="PhnM"/>
    <property type="match status" value="1"/>
</dbReference>
<dbReference type="InterPro" id="IPR011059">
    <property type="entry name" value="Metal-dep_hydrolase_composite"/>
</dbReference>
<keyword evidence="1" id="KW-0378">Hydrolase</keyword>
<dbReference type="RefSeq" id="WP_058309670.1">
    <property type="nucleotide sequence ID" value="NZ_CYTW01000001.1"/>
</dbReference>
<dbReference type="NCBIfam" id="NF011990">
    <property type="entry name" value="PRK15446.2-6"/>
    <property type="match status" value="1"/>
</dbReference>
<protein>
    <submittedName>
        <fullName evidence="1">Alpha-D-ribose 1-methylphosphonate 5-triphosphate diphosphatase</fullName>
        <ecNumber evidence="1">3.6.1.63</ecNumber>
    </submittedName>
</protein>
<gene>
    <name evidence="1" type="primary">phnM_1</name>
    <name evidence="1" type="ORF">PH7735_00424</name>
</gene>
<dbReference type="SUPFAM" id="SSF51556">
    <property type="entry name" value="Metallo-dependent hydrolases"/>
    <property type="match status" value="1"/>
</dbReference>
<dbReference type="GO" id="GO:0016810">
    <property type="term" value="F:hydrolase activity, acting on carbon-nitrogen (but not peptide) bonds"/>
    <property type="evidence" value="ECO:0007669"/>
    <property type="project" value="InterPro"/>
</dbReference>
<dbReference type="AlphaFoldDB" id="A0A0P1I1M9"/>
<dbReference type="Gene3D" id="2.30.40.10">
    <property type="entry name" value="Urease, subunit C, domain 1"/>
    <property type="match status" value="1"/>
</dbReference>
<keyword evidence="2" id="KW-1185">Reference proteome</keyword>
<dbReference type="Proteomes" id="UP000051870">
    <property type="component" value="Unassembled WGS sequence"/>
</dbReference>
<evidence type="ECO:0000313" key="1">
    <source>
        <dbReference type="EMBL" id="CUJ84896.1"/>
    </source>
</evidence>
<dbReference type="SUPFAM" id="SSF51338">
    <property type="entry name" value="Composite domain of metallo-dependent hydrolases"/>
    <property type="match status" value="1"/>
</dbReference>
<dbReference type="PANTHER" id="PTHR43135:SF3">
    <property type="entry name" value="ALPHA-D-RIBOSE 1-METHYLPHOSPHONATE 5-TRIPHOSPHATE DIPHOSPHATASE"/>
    <property type="match status" value="1"/>
</dbReference>
<dbReference type="EMBL" id="CYTW01000001">
    <property type="protein sequence ID" value="CUJ84896.1"/>
    <property type="molecule type" value="Genomic_DNA"/>
</dbReference>
<name>A0A0P1I1M9_9RHOB</name>
<dbReference type="InterPro" id="IPR032466">
    <property type="entry name" value="Metal_Hydrolase"/>
</dbReference>
<dbReference type="NCBIfam" id="NF011987">
    <property type="entry name" value="PRK15446.2-3"/>
    <property type="match status" value="1"/>
</dbReference>
<dbReference type="InterPro" id="IPR012696">
    <property type="entry name" value="PhnM"/>
</dbReference>
<sequence length="393" mass="43019">MPRHPLSLRLTGATVLRDGEMQKRSLAIEHGRISKGPLPEVNLAGYLLMPGIIDLHGDAFERHIAPRPSAPFPLETGLRATDRDAAAHGITTAWLAQSWSWEGGHRGPAYAETLLDALAGYCQHSITDLRVQIRCETHTVDTAEQLLAAVERHKIGYVVFNNHLDEAVHLARLRPEEIAIWAKKAGRTPEQHMHLVHQAQEQTPHVPRYLCKLAERFDQLGVLYGSHDDPDGDTRERFSMIGARICEFPTARPAAALAKAVGDHVLMGAPNIVRGGSQSGNIAAIELVEDDLCDALVSDYYYPALAQAAFRLADDGLLSLPKAWALISQNPANIMGLADRGYFDHGRRADIAIINEQTRAIEGTISGGRITHLVGEAAHRFFQAGRALPMAAE</sequence>
<dbReference type="PANTHER" id="PTHR43135">
    <property type="entry name" value="ALPHA-D-RIBOSE 1-METHYLPHOSPHONATE 5-TRIPHOSPHATE DIPHOSPHATASE"/>
    <property type="match status" value="1"/>
</dbReference>
<dbReference type="GO" id="GO:0019700">
    <property type="term" value="P:organic phosphonate catabolic process"/>
    <property type="evidence" value="ECO:0007669"/>
    <property type="project" value="InterPro"/>
</dbReference>
<dbReference type="GeneID" id="83879510"/>
<reference evidence="2" key="1">
    <citation type="submission" date="2015-09" db="EMBL/GenBank/DDBJ databases">
        <authorList>
            <person name="Rodrigo-Torres Lidia"/>
            <person name="Arahal R.David."/>
        </authorList>
    </citation>
    <scope>NUCLEOTIDE SEQUENCE [LARGE SCALE GENOMIC DNA]</scope>
    <source>
        <strain evidence="2">CECT 7735</strain>
    </source>
</reference>
<dbReference type="STRING" id="1715693.PH7735_00424"/>
<dbReference type="EC" id="3.6.1.63" evidence="1"/>
<organism evidence="1 2">
    <name type="scientific">Shimia thalassica</name>
    <dbReference type="NCBI Taxonomy" id="1715693"/>
    <lineage>
        <taxon>Bacteria</taxon>
        <taxon>Pseudomonadati</taxon>
        <taxon>Pseudomonadota</taxon>
        <taxon>Alphaproteobacteria</taxon>
        <taxon>Rhodobacterales</taxon>
        <taxon>Roseobacteraceae</taxon>
    </lineage>
</organism>
<dbReference type="InterPro" id="IPR051781">
    <property type="entry name" value="Metallo-dep_Hydrolase"/>
</dbReference>
<dbReference type="Gene3D" id="3.20.20.140">
    <property type="entry name" value="Metal-dependent hydrolases"/>
    <property type="match status" value="1"/>
</dbReference>
<evidence type="ECO:0000313" key="2">
    <source>
        <dbReference type="Proteomes" id="UP000051870"/>
    </source>
</evidence>
<proteinExistence type="predicted"/>